<protein>
    <submittedName>
        <fullName evidence="1">Uncharacterized protein</fullName>
    </submittedName>
</protein>
<evidence type="ECO:0000313" key="1">
    <source>
        <dbReference type="EMBL" id="KIK31288.1"/>
    </source>
</evidence>
<dbReference type="EMBL" id="KN833685">
    <property type="protein sequence ID" value="KIK31288.1"/>
    <property type="molecule type" value="Genomic_DNA"/>
</dbReference>
<keyword evidence="2" id="KW-1185">Reference proteome</keyword>
<dbReference type="Proteomes" id="UP000054018">
    <property type="component" value="Unassembled WGS sequence"/>
</dbReference>
<dbReference type="AlphaFoldDB" id="A0A0D0AGT2"/>
<name>A0A0D0AGT2_9AGAM</name>
<accession>A0A0D0AGT2</accession>
<organism evidence="1 2">
    <name type="scientific">Pisolithus microcarpus 441</name>
    <dbReference type="NCBI Taxonomy" id="765257"/>
    <lineage>
        <taxon>Eukaryota</taxon>
        <taxon>Fungi</taxon>
        <taxon>Dikarya</taxon>
        <taxon>Basidiomycota</taxon>
        <taxon>Agaricomycotina</taxon>
        <taxon>Agaricomycetes</taxon>
        <taxon>Agaricomycetidae</taxon>
        <taxon>Boletales</taxon>
        <taxon>Sclerodermatineae</taxon>
        <taxon>Pisolithaceae</taxon>
        <taxon>Pisolithus</taxon>
    </lineage>
</organism>
<evidence type="ECO:0000313" key="2">
    <source>
        <dbReference type="Proteomes" id="UP000054018"/>
    </source>
</evidence>
<reference evidence="1 2" key="1">
    <citation type="submission" date="2014-04" db="EMBL/GenBank/DDBJ databases">
        <authorList>
            <consortium name="DOE Joint Genome Institute"/>
            <person name="Kuo A."/>
            <person name="Kohler A."/>
            <person name="Costa M.D."/>
            <person name="Nagy L.G."/>
            <person name="Floudas D."/>
            <person name="Copeland A."/>
            <person name="Barry K.W."/>
            <person name="Cichocki N."/>
            <person name="Veneault-Fourrey C."/>
            <person name="LaButti K."/>
            <person name="Lindquist E.A."/>
            <person name="Lipzen A."/>
            <person name="Lundell T."/>
            <person name="Morin E."/>
            <person name="Murat C."/>
            <person name="Sun H."/>
            <person name="Tunlid A."/>
            <person name="Henrissat B."/>
            <person name="Grigoriev I.V."/>
            <person name="Hibbett D.S."/>
            <person name="Martin F."/>
            <person name="Nordberg H.P."/>
            <person name="Cantor M.N."/>
            <person name="Hua S.X."/>
        </authorList>
    </citation>
    <scope>NUCLEOTIDE SEQUENCE [LARGE SCALE GENOMIC DNA]</scope>
    <source>
        <strain evidence="1 2">441</strain>
    </source>
</reference>
<reference evidence="2" key="2">
    <citation type="submission" date="2015-01" db="EMBL/GenBank/DDBJ databases">
        <title>Evolutionary Origins and Diversification of the Mycorrhizal Mutualists.</title>
        <authorList>
            <consortium name="DOE Joint Genome Institute"/>
            <consortium name="Mycorrhizal Genomics Consortium"/>
            <person name="Kohler A."/>
            <person name="Kuo A."/>
            <person name="Nagy L.G."/>
            <person name="Floudas D."/>
            <person name="Copeland A."/>
            <person name="Barry K.W."/>
            <person name="Cichocki N."/>
            <person name="Veneault-Fourrey C."/>
            <person name="LaButti K."/>
            <person name="Lindquist E.A."/>
            <person name="Lipzen A."/>
            <person name="Lundell T."/>
            <person name="Morin E."/>
            <person name="Murat C."/>
            <person name="Riley R."/>
            <person name="Ohm R."/>
            <person name="Sun H."/>
            <person name="Tunlid A."/>
            <person name="Henrissat B."/>
            <person name="Grigoriev I.V."/>
            <person name="Hibbett D.S."/>
            <person name="Martin F."/>
        </authorList>
    </citation>
    <scope>NUCLEOTIDE SEQUENCE [LARGE SCALE GENOMIC DNA]</scope>
    <source>
        <strain evidence="2">441</strain>
    </source>
</reference>
<dbReference type="HOGENOM" id="CLU_2776860_0_0_1"/>
<sequence>MMAYMPILSDRVICCWLPLLREERGFCYAISVHMHGARGIHKLLDGIVYFPLYPKRSCLCDLVRERISQ</sequence>
<proteinExistence type="predicted"/>
<gene>
    <name evidence="1" type="ORF">PISMIDRAFT_139871</name>
</gene>